<keyword evidence="2" id="KW-1185">Reference proteome</keyword>
<name>A0AA38HU01_9CUCU</name>
<dbReference type="EMBL" id="JALNTZ010000009">
    <property type="protein sequence ID" value="KAJ3641234.1"/>
    <property type="molecule type" value="Genomic_DNA"/>
</dbReference>
<organism evidence="1 2">
    <name type="scientific">Zophobas morio</name>
    <dbReference type="NCBI Taxonomy" id="2755281"/>
    <lineage>
        <taxon>Eukaryota</taxon>
        <taxon>Metazoa</taxon>
        <taxon>Ecdysozoa</taxon>
        <taxon>Arthropoda</taxon>
        <taxon>Hexapoda</taxon>
        <taxon>Insecta</taxon>
        <taxon>Pterygota</taxon>
        <taxon>Neoptera</taxon>
        <taxon>Endopterygota</taxon>
        <taxon>Coleoptera</taxon>
        <taxon>Polyphaga</taxon>
        <taxon>Cucujiformia</taxon>
        <taxon>Tenebrionidae</taxon>
        <taxon>Zophobas</taxon>
    </lineage>
</organism>
<protein>
    <submittedName>
        <fullName evidence="1">Uncharacterized protein</fullName>
    </submittedName>
</protein>
<comment type="caution">
    <text evidence="1">The sequence shown here is derived from an EMBL/GenBank/DDBJ whole genome shotgun (WGS) entry which is preliminary data.</text>
</comment>
<accession>A0AA38HU01</accession>
<dbReference type="Proteomes" id="UP001168821">
    <property type="component" value="Unassembled WGS sequence"/>
</dbReference>
<evidence type="ECO:0000313" key="1">
    <source>
        <dbReference type="EMBL" id="KAJ3641234.1"/>
    </source>
</evidence>
<sequence>MSQNSETDNFTIIFVCLFEKYYVVEAGASPPPAPAAVAPAFKSPVTHIPPLHLPKASGRRVQVSLRSGRLSEFFLGSIATGLWPVWLWTRLSQ</sequence>
<dbReference type="AlphaFoldDB" id="A0AA38HU01"/>
<reference evidence="1" key="1">
    <citation type="journal article" date="2023" name="G3 (Bethesda)">
        <title>Whole genome assemblies of Zophobas morio and Tenebrio molitor.</title>
        <authorList>
            <person name="Kaur S."/>
            <person name="Stinson S.A."/>
            <person name="diCenzo G.C."/>
        </authorList>
    </citation>
    <scope>NUCLEOTIDE SEQUENCE</scope>
    <source>
        <strain evidence="1">QUZm001</strain>
    </source>
</reference>
<proteinExistence type="predicted"/>
<gene>
    <name evidence="1" type="ORF">Zmor_027749</name>
</gene>
<evidence type="ECO:0000313" key="2">
    <source>
        <dbReference type="Proteomes" id="UP001168821"/>
    </source>
</evidence>